<dbReference type="KEGG" id="sns:VC03_05475"/>
<dbReference type="OrthoDB" id="80084at2"/>
<sequence length="415" mass="49861">MNNANYKIFFPFSYIKLFYNRKFSKNDIILKNYIIKQIITNQEKEITLTQKEINKILKLNTYETVDEFMDKFKIKHYTFHIETDNTYDGFFNILDGFIKTNDVYKLIISSTFFDIFTNPTTELKEYKLDTLLKFSNTNISSLYSFLQNFTKDGKVRVNLQQLKYIMDIEENKYTRFFDFEKLILKPCINEIEKYTNLKITYSKLKQNNKRNEKVMGILFNIKDLTSEILDRRINKIGELIKVHCKNYDIILKFIKKELEEKTFSYIFENTQYALMHPKNNFELSLISAIKYNSYKNEFNKKVQSYLNTYKIITYETLLLNNKTDFYNLFIKELGKYDIKQLSKIIPFLKQLFDLYDYSITLPSSIKENRFYNEIFLSLDKKNEFIFKEGDVIILGEYNGILNSNFCILLKIYSQS</sequence>
<dbReference type="Proteomes" id="UP000033103">
    <property type="component" value="Chromosome"/>
</dbReference>
<dbReference type="STRING" id="187101.VC03_05475"/>
<organism evidence="1 2">
    <name type="scientific">Sneathia vaginalis</name>
    <dbReference type="NCBI Taxonomy" id="187101"/>
    <lineage>
        <taxon>Bacteria</taxon>
        <taxon>Fusobacteriati</taxon>
        <taxon>Fusobacteriota</taxon>
        <taxon>Fusobacteriia</taxon>
        <taxon>Fusobacteriales</taxon>
        <taxon>Leptotrichiaceae</taxon>
        <taxon>Sneathia</taxon>
    </lineage>
</organism>
<dbReference type="Gene3D" id="1.10.10.10">
    <property type="entry name" value="Winged helix-like DNA-binding domain superfamily/Winged helix DNA-binding domain"/>
    <property type="match status" value="1"/>
</dbReference>
<gene>
    <name evidence="1" type="ORF">VC03_05475</name>
</gene>
<keyword evidence="2" id="KW-1185">Reference proteome</keyword>
<name>A0A0E3ZAY3_9FUSO</name>
<dbReference type="InterPro" id="IPR036390">
    <property type="entry name" value="WH_DNA-bd_sf"/>
</dbReference>
<dbReference type="PATRIC" id="fig|1069640.6.peg.1086"/>
<dbReference type="EMBL" id="CP011280">
    <property type="protein sequence ID" value="AKC95927.1"/>
    <property type="molecule type" value="Genomic_DNA"/>
</dbReference>
<dbReference type="HOGENOM" id="CLU_057117_0_0_0"/>
<evidence type="ECO:0000313" key="1">
    <source>
        <dbReference type="EMBL" id="AKC95927.1"/>
    </source>
</evidence>
<dbReference type="RefSeq" id="WP_046329031.1">
    <property type="nucleotide sequence ID" value="NZ_CP011280.1"/>
</dbReference>
<evidence type="ECO:0000313" key="2">
    <source>
        <dbReference type="Proteomes" id="UP000033103"/>
    </source>
</evidence>
<reference evidence="1 2" key="1">
    <citation type="journal article" date="2012" name="BMC Genomics">
        <title>Genomic sequence analysis and characterization of Sneathia amnii sp. nov.</title>
        <authorList>
            <consortium name="Vaginal Microbiome Consortium (additional members)"/>
            <person name="Harwich M.D.Jr."/>
            <person name="Serrano M.G."/>
            <person name="Fettweis J.M."/>
            <person name="Alves J.M."/>
            <person name="Reimers M.A."/>
            <person name="Buck G.A."/>
            <person name="Jefferson K.K."/>
        </authorList>
    </citation>
    <scope>NUCLEOTIDE SEQUENCE [LARGE SCALE GENOMIC DNA]</scope>
    <source>
        <strain evidence="1 2">SN35</strain>
    </source>
</reference>
<dbReference type="AlphaFoldDB" id="A0A0E3ZAY3"/>
<dbReference type="Pfam" id="PF21205">
    <property type="entry name" value="Rep3_C"/>
    <property type="match status" value="1"/>
</dbReference>
<accession>A0A0E3ZAY3</accession>
<dbReference type="SUPFAM" id="SSF46785">
    <property type="entry name" value="Winged helix' DNA-binding domain"/>
    <property type="match status" value="1"/>
</dbReference>
<dbReference type="InterPro" id="IPR036388">
    <property type="entry name" value="WH-like_DNA-bd_sf"/>
</dbReference>
<proteinExistence type="predicted"/>
<protein>
    <submittedName>
        <fullName evidence="1">Uncharacterized protein</fullName>
    </submittedName>
</protein>